<evidence type="ECO:0000256" key="3">
    <source>
        <dbReference type="ARBA" id="ARBA00022801"/>
    </source>
</evidence>
<keyword evidence="3 7" id="KW-0378">Hydrolase</keyword>
<dbReference type="GO" id="GO:0003723">
    <property type="term" value="F:RNA binding"/>
    <property type="evidence" value="ECO:0007669"/>
    <property type="project" value="TreeGrafter"/>
</dbReference>
<dbReference type="PROSITE" id="PS51195">
    <property type="entry name" value="Q_MOTIF"/>
    <property type="match status" value="1"/>
</dbReference>
<evidence type="ECO:0000259" key="11">
    <source>
        <dbReference type="PROSITE" id="PS51195"/>
    </source>
</evidence>
<evidence type="ECO:0000256" key="7">
    <source>
        <dbReference type="RuleBase" id="RU000492"/>
    </source>
</evidence>
<dbReference type="InterPro" id="IPR050547">
    <property type="entry name" value="DEAD_box_RNA_helicases"/>
</dbReference>
<dbReference type="Pfam" id="PF00270">
    <property type="entry name" value="DEAD"/>
    <property type="match status" value="1"/>
</dbReference>
<dbReference type="CDD" id="cd00268">
    <property type="entry name" value="DEADc"/>
    <property type="match status" value="1"/>
</dbReference>
<feature type="compositionally biased region" description="Basic and acidic residues" evidence="8">
    <location>
        <begin position="557"/>
        <end position="567"/>
    </location>
</feature>
<dbReference type="InterPro" id="IPR014001">
    <property type="entry name" value="Helicase_ATP-bd"/>
</dbReference>
<dbReference type="SMART" id="SM00487">
    <property type="entry name" value="DEXDc"/>
    <property type="match status" value="1"/>
</dbReference>
<organism evidence="12 13">
    <name type="scientific">Candidatus Gallitreponema excrementavium</name>
    <dbReference type="NCBI Taxonomy" id="2840840"/>
    <lineage>
        <taxon>Bacteria</taxon>
        <taxon>Pseudomonadati</taxon>
        <taxon>Spirochaetota</taxon>
        <taxon>Spirochaetia</taxon>
        <taxon>Spirochaetales</taxon>
        <taxon>Candidatus Gallitreponema</taxon>
    </lineage>
</organism>
<evidence type="ECO:0000256" key="6">
    <source>
        <dbReference type="PROSITE-ProRule" id="PRU00552"/>
    </source>
</evidence>
<evidence type="ECO:0000256" key="2">
    <source>
        <dbReference type="ARBA" id="ARBA00022741"/>
    </source>
</evidence>
<reference evidence="12" key="1">
    <citation type="submission" date="2020-10" db="EMBL/GenBank/DDBJ databases">
        <authorList>
            <person name="Gilroy R."/>
        </authorList>
    </citation>
    <scope>NUCLEOTIDE SEQUENCE</scope>
    <source>
        <strain evidence="12">10532</strain>
    </source>
</reference>
<dbReference type="PROSITE" id="PS51192">
    <property type="entry name" value="HELICASE_ATP_BIND_1"/>
    <property type="match status" value="1"/>
</dbReference>
<gene>
    <name evidence="12" type="ORF">IAA81_05950</name>
</gene>
<accession>A0A9D9HQ39</accession>
<dbReference type="Gene3D" id="3.40.50.300">
    <property type="entry name" value="P-loop containing nucleotide triphosphate hydrolases"/>
    <property type="match status" value="2"/>
</dbReference>
<dbReference type="PANTHER" id="PTHR47963">
    <property type="entry name" value="DEAD-BOX ATP-DEPENDENT RNA HELICASE 47, MITOCHONDRIAL"/>
    <property type="match status" value="1"/>
</dbReference>
<dbReference type="Proteomes" id="UP000823638">
    <property type="component" value="Unassembled WGS sequence"/>
</dbReference>
<dbReference type="InterPro" id="IPR014014">
    <property type="entry name" value="RNA_helicase_DEAD_Q_motif"/>
</dbReference>
<evidence type="ECO:0000256" key="4">
    <source>
        <dbReference type="ARBA" id="ARBA00022806"/>
    </source>
</evidence>
<feature type="region of interest" description="Disordered" evidence="8">
    <location>
        <begin position="541"/>
        <end position="567"/>
    </location>
</feature>
<comment type="caution">
    <text evidence="12">The sequence shown here is derived from an EMBL/GenBank/DDBJ whole genome shotgun (WGS) entry which is preliminary data.</text>
</comment>
<evidence type="ECO:0000259" key="10">
    <source>
        <dbReference type="PROSITE" id="PS51194"/>
    </source>
</evidence>
<dbReference type="Pfam" id="PF00271">
    <property type="entry name" value="Helicase_C"/>
    <property type="match status" value="1"/>
</dbReference>
<dbReference type="InterPro" id="IPR012677">
    <property type="entry name" value="Nucleotide-bd_a/b_plait_sf"/>
</dbReference>
<dbReference type="EMBL" id="JADIMM010000077">
    <property type="protein sequence ID" value="MBO8457753.1"/>
    <property type="molecule type" value="Genomic_DNA"/>
</dbReference>
<name>A0A9D9HQ39_9SPIR</name>
<dbReference type="PANTHER" id="PTHR47963:SF8">
    <property type="entry name" value="ATP-DEPENDENT RNA HELICASE DEAD"/>
    <property type="match status" value="1"/>
</dbReference>
<proteinExistence type="inferred from homology"/>
<sequence length="567" mass="63707">MEAITFEDLGLDGMSLEAVEAKGFTTPTPIQILAIPRLLNGEANVIAKARTGTGKTAAFGLPIIQNLRHEARTPKALILVPTRELALQVEKELFSLINTKNPRITSLYGGQSMMGQIKALKHGVEIVVGTPGRVQDHINRKTLDISQIDYFILDEADEMLDMGFIEDIENIFSGAPENARVLMFSATMSKEILGIASKFMGNYEIVQEEIEEQPVLQEQFYLLVREKDKTEALTRIIDANEGFYGLVFCQTKQDTDMLAKTLDEKGYQVGALHGDIAQSQREKVLYRFRIGKTRILVATDVAARGIDIEGLTHVINYSIPFDGPTYVHRIGRTGRAGARGIAVTFVRPDERRKINYLRGLTKAPLKEMALPSAEELLKEREKRIFNNITQSLSGYFNGEKKIPKIFKEYIGSVIQDKNPEELAAAILAGIYSREIFENKYTEIEPVKISDLRESGRSRNRERVSGRKTSPAPGKTRLFVSLGKRDNCGKKEVADFFAKLLNIPQRFVDDIVTTENFSLVTISAKDAERAIRITKKNRDLPHIHIDSESEQNTASLYKKKESGKQKRR</sequence>
<dbReference type="InterPro" id="IPR001650">
    <property type="entry name" value="Helicase_C-like"/>
</dbReference>
<feature type="domain" description="Helicase ATP-binding" evidence="9">
    <location>
        <begin position="36"/>
        <end position="206"/>
    </location>
</feature>
<feature type="domain" description="DEAD-box RNA helicase Q" evidence="11">
    <location>
        <begin position="4"/>
        <end position="32"/>
    </location>
</feature>
<dbReference type="GO" id="GO:0005524">
    <property type="term" value="F:ATP binding"/>
    <property type="evidence" value="ECO:0007669"/>
    <property type="project" value="UniProtKB-KW"/>
</dbReference>
<reference evidence="12" key="2">
    <citation type="journal article" date="2021" name="PeerJ">
        <title>Extensive microbial diversity within the chicken gut microbiome revealed by metagenomics and culture.</title>
        <authorList>
            <person name="Gilroy R."/>
            <person name="Ravi A."/>
            <person name="Getino M."/>
            <person name="Pursley I."/>
            <person name="Horton D.L."/>
            <person name="Alikhan N.F."/>
            <person name="Baker D."/>
            <person name="Gharbi K."/>
            <person name="Hall N."/>
            <person name="Watson M."/>
            <person name="Adriaenssens E.M."/>
            <person name="Foster-Nyarko E."/>
            <person name="Jarju S."/>
            <person name="Secka A."/>
            <person name="Antonio M."/>
            <person name="Oren A."/>
            <person name="Chaudhuri R.R."/>
            <person name="La Ragione R."/>
            <person name="Hildebrand F."/>
            <person name="Pallen M.J."/>
        </authorList>
    </citation>
    <scope>NUCLEOTIDE SEQUENCE</scope>
    <source>
        <strain evidence="12">10532</strain>
    </source>
</reference>
<evidence type="ECO:0000313" key="12">
    <source>
        <dbReference type="EMBL" id="MBO8457753.1"/>
    </source>
</evidence>
<keyword evidence="2 7" id="KW-0547">Nucleotide-binding</keyword>
<dbReference type="SMART" id="SM00490">
    <property type="entry name" value="HELICc"/>
    <property type="match status" value="1"/>
</dbReference>
<feature type="region of interest" description="Disordered" evidence="8">
    <location>
        <begin position="454"/>
        <end position="475"/>
    </location>
</feature>
<dbReference type="InterPro" id="IPR044742">
    <property type="entry name" value="DEAD/DEAH_RhlB"/>
</dbReference>
<dbReference type="SUPFAM" id="SSF52540">
    <property type="entry name" value="P-loop containing nucleoside triphosphate hydrolases"/>
    <property type="match status" value="1"/>
</dbReference>
<dbReference type="EC" id="3.6.4.13" evidence="1"/>
<feature type="compositionally biased region" description="Basic and acidic residues" evidence="8">
    <location>
        <begin position="454"/>
        <end position="464"/>
    </location>
</feature>
<dbReference type="GO" id="GO:0003724">
    <property type="term" value="F:RNA helicase activity"/>
    <property type="evidence" value="ECO:0007669"/>
    <property type="project" value="UniProtKB-EC"/>
</dbReference>
<dbReference type="AlphaFoldDB" id="A0A9D9HQ39"/>
<dbReference type="GO" id="GO:0016787">
    <property type="term" value="F:hydrolase activity"/>
    <property type="evidence" value="ECO:0007669"/>
    <property type="project" value="UniProtKB-KW"/>
</dbReference>
<dbReference type="PROSITE" id="PS00039">
    <property type="entry name" value="DEAD_ATP_HELICASE"/>
    <property type="match status" value="1"/>
</dbReference>
<evidence type="ECO:0000259" key="9">
    <source>
        <dbReference type="PROSITE" id="PS51192"/>
    </source>
</evidence>
<evidence type="ECO:0000256" key="8">
    <source>
        <dbReference type="SAM" id="MobiDB-lite"/>
    </source>
</evidence>
<feature type="short sequence motif" description="Q motif" evidence="6">
    <location>
        <begin position="4"/>
        <end position="32"/>
    </location>
</feature>
<feature type="domain" description="Helicase C-terminal" evidence="10">
    <location>
        <begin position="216"/>
        <end position="376"/>
    </location>
</feature>
<keyword evidence="4 7" id="KW-0347">Helicase</keyword>
<dbReference type="InterPro" id="IPR000629">
    <property type="entry name" value="RNA-helicase_DEAD-box_CS"/>
</dbReference>
<dbReference type="InterPro" id="IPR011545">
    <property type="entry name" value="DEAD/DEAH_box_helicase_dom"/>
</dbReference>
<evidence type="ECO:0000256" key="1">
    <source>
        <dbReference type="ARBA" id="ARBA00012552"/>
    </source>
</evidence>
<dbReference type="InterPro" id="IPR005580">
    <property type="entry name" value="DbpA/CsdA_RNA-bd_dom"/>
</dbReference>
<keyword evidence="5 7" id="KW-0067">ATP-binding</keyword>
<evidence type="ECO:0000256" key="5">
    <source>
        <dbReference type="ARBA" id="ARBA00022840"/>
    </source>
</evidence>
<evidence type="ECO:0000313" key="13">
    <source>
        <dbReference type="Proteomes" id="UP000823638"/>
    </source>
</evidence>
<dbReference type="Gene3D" id="3.30.70.330">
    <property type="match status" value="1"/>
</dbReference>
<dbReference type="PROSITE" id="PS51194">
    <property type="entry name" value="HELICASE_CTER"/>
    <property type="match status" value="1"/>
</dbReference>
<comment type="similarity">
    <text evidence="7">Belongs to the DEAD box helicase family.</text>
</comment>
<dbReference type="CDD" id="cd18787">
    <property type="entry name" value="SF2_C_DEAD"/>
    <property type="match status" value="1"/>
</dbReference>
<protein>
    <recommendedName>
        <fullName evidence="1">RNA helicase</fullName>
        <ecNumber evidence="1">3.6.4.13</ecNumber>
    </recommendedName>
</protein>
<dbReference type="InterPro" id="IPR027417">
    <property type="entry name" value="P-loop_NTPase"/>
</dbReference>
<dbReference type="Pfam" id="PF03880">
    <property type="entry name" value="DbpA"/>
    <property type="match status" value="1"/>
</dbReference>
<dbReference type="CDD" id="cd12252">
    <property type="entry name" value="RRM_DbpA"/>
    <property type="match status" value="1"/>
</dbReference>